<evidence type="ECO:0000313" key="2">
    <source>
        <dbReference type="Proteomes" id="UP000515160"/>
    </source>
</evidence>
<evidence type="ECO:0000313" key="3">
    <source>
        <dbReference type="RefSeq" id="XP_034099055.1"/>
    </source>
</evidence>
<feature type="signal peptide" evidence="1">
    <location>
        <begin position="1"/>
        <end position="25"/>
    </location>
</feature>
<accession>A0A6P8WMD1</accession>
<dbReference type="Proteomes" id="UP000515160">
    <property type="component" value="Chromosome 2L"/>
</dbReference>
<feature type="chain" id="PRO_5028193628" evidence="1">
    <location>
        <begin position="26"/>
        <end position="124"/>
    </location>
</feature>
<protein>
    <submittedName>
        <fullName evidence="3">Cell death abnormality protein 1</fullName>
    </submittedName>
</protein>
<reference evidence="3" key="1">
    <citation type="submission" date="2025-08" db="UniProtKB">
        <authorList>
            <consortium name="RefSeq"/>
        </authorList>
    </citation>
    <scope>IDENTIFICATION</scope>
    <source>
        <strain evidence="3">15112-1751.03</strain>
        <tissue evidence="3">Whole Adult</tissue>
    </source>
</reference>
<dbReference type="GeneID" id="117564429"/>
<dbReference type="RefSeq" id="XP_034099055.1">
    <property type="nucleotide sequence ID" value="XM_034243164.2"/>
</dbReference>
<name>A0A6P8WMD1_DROAB</name>
<evidence type="ECO:0000256" key="1">
    <source>
        <dbReference type="SAM" id="SignalP"/>
    </source>
</evidence>
<dbReference type="AlphaFoldDB" id="A0A6P8WMD1"/>
<dbReference type="OrthoDB" id="409374at2759"/>
<sequence>MVAPYTLIGLLIGCLALELPWQTHGQFWKNSQNQHQSWEREMIALRDSGICYKTQVVETLNPELRQRQISYCCDGYRNRGTSKILKCEPICEEDCSNGVCIAPGNCECAPGFYRELARCRIYGD</sequence>
<organism evidence="2 3">
    <name type="scientific">Drosophila albomicans</name>
    <name type="common">Fruit fly</name>
    <dbReference type="NCBI Taxonomy" id="7291"/>
    <lineage>
        <taxon>Eukaryota</taxon>
        <taxon>Metazoa</taxon>
        <taxon>Ecdysozoa</taxon>
        <taxon>Arthropoda</taxon>
        <taxon>Hexapoda</taxon>
        <taxon>Insecta</taxon>
        <taxon>Pterygota</taxon>
        <taxon>Neoptera</taxon>
        <taxon>Endopterygota</taxon>
        <taxon>Diptera</taxon>
        <taxon>Brachycera</taxon>
        <taxon>Muscomorpha</taxon>
        <taxon>Ephydroidea</taxon>
        <taxon>Drosophilidae</taxon>
        <taxon>Drosophila</taxon>
    </lineage>
</organism>
<proteinExistence type="predicted"/>
<keyword evidence="2" id="KW-1185">Reference proteome</keyword>
<gene>
    <name evidence="3" type="primary">LOC117564429</name>
</gene>
<keyword evidence="1" id="KW-0732">Signal</keyword>
<dbReference type="Gene3D" id="2.10.25.10">
    <property type="entry name" value="Laminin"/>
    <property type="match status" value="1"/>
</dbReference>